<organism evidence="4 5">
    <name type="scientific">Stephania japonica</name>
    <dbReference type="NCBI Taxonomy" id="461633"/>
    <lineage>
        <taxon>Eukaryota</taxon>
        <taxon>Viridiplantae</taxon>
        <taxon>Streptophyta</taxon>
        <taxon>Embryophyta</taxon>
        <taxon>Tracheophyta</taxon>
        <taxon>Spermatophyta</taxon>
        <taxon>Magnoliopsida</taxon>
        <taxon>Ranunculales</taxon>
        <taxon>Menispermaceae</taxon>
        <taxon>Menispermoideae</taxon>
        <taxon>Cissampelideae</taxon>
        <taxon>Stephania</taxon>
    </lineage>
</organism>
<dbReference type="EMBL" id="JBBNAE010000004">
    <property type="protein sequence ID" value="KAK9130712.1"/>
    <property type="molecule type" value="Genomic_DNA"/>
</dbReference>
<reference evidence="4 5" key="1">
    <citation type="submission" date="2024-01" db="EMBL/GenBank/DDBJ databases">
        <title>Genome assemblies of Stephania.</title>
        <authorList>
            <person name="Yang L."/>
        </authorList>
    </citation>
    <scope>NUCLEOTIDE SEQUENCE [LARGE SCALE GENOMIC DNA]</scope>
    <source>
        <strain evidence="4">QJT</strain>
        <tissue evidence="4">Leaf</tissue>
    </source>
</reference>
<evidence type="ECO:0000313" key="4">
    <source>
        <dbReference type="EMBL" id="KAK9130712.1"/>
    </source>
</evidence>
<comment type="caution">
    <text evidence="4">The sequence shown here is derived from an EMBL/GenBank/DDBJ whole genome shotgun (WGS) entry which is preliminary data.</text>
</comment>
<proteinExistence type="predicted"/>
<dbReference type="PANTHER" id="PTHR36766:SF70">
    <property type="entry name" value="DISEASE RESISTANCE PROTEIN RGA4"/>
    <property type="match status" value="1"/>
</dbReference>
<dbReference type="AlphaFoldDB" id="A0AAP0JD25"/>
<evidence type="ECO:0000259" key="3">
    <source>
        <dbReference type="Pfam" id="PF25019"/>
    </source>
</evidence>
<dbReference type="Pfam" id="PF25019">
    <property type="entry name" value="LRR_R13L1-DRL21"/>
    <property type="match status" value="1"/>
</dbReference>
<dbReference type="InterPro" id="IPR056789">
    <property type="entry name" value="LRR_R13L1-DRL21"/>
</dbReference>
<dbReference type="PANTHER" id="PTHR36766">
    <property type="entry name" value="PLANT BROAD-SPECTRUM MILDEW RESISTANCE PROTEIN RPW8"/>
    <property type="match status" value="1"/>
</dbReference>
<name>A0AAP0JD25_9MAGN</name>
<evidence type="ECO:0000256" key="1">
    <source>
        <dbReference type="ARBA" id="ARBA00022614"/>
    </source>
</evidence>
<dbReference type="Gene3D" id="3.80.10.10">
    <property type="entry name" value="Ribonuclease Inhibitor"/>
    <property type="match status" value="3"/>
</dbReference>
<dbReference type="Proteomes" id="UP001417504">
    <property type="component" value="Unassembled WGS sequence"/>
</dbReference>
<feature type="domain" description="R13L1/DRL21-like LRR repeat region" evidence="3">
    <location>
        <begin position="25"/>
        <end position="155"/>
    </location>
</feature>
<protein>
    <submittedName>
        <fullName evidence="4">Uncharacterized protein</fullName>
    </submittedName>
</protein>
<dbReference type="SUPFAM" id="SSF52058">
    <property type="entry name" value="L domain-like"/>
    <property type="match status" value="2"/>
</dbReference>
<feature type="domain" description="Disease resistance protein At4g27190-like leucine-rich repeats" evidence="2">
    <location>
        <begin position="214"/>
        <end position="337"/>
    </location>
</feature>
<evidence type="ECO:0000259" key="2">
    <source>
        <dbReference type="Pfam" id="PF23247"/>
    </source>
</evidence>
<sequence>MPQAIGKLHQLQTLPLFVTCEKNGISALENLNNLGGTLDIHRLCLVKEASLAKGGNLIDKGKLRKLGLHWDSDDGHDSCVGDDCDDLQVLKELQPHPNLKELSIEGLRRVEFPGWVSNGLLLPNVVAIEISNCSERKQIRSFGELPCLKSLKIKDISSLEEWAEGNDVIGMFPCLEELEMYNCRNLRRAPHSFPSLKSLIFWNVGGIGVVSITTSLTSLTYLSIRECEDLEFLPEGLLRNNMQLDVVSVDNCPKLQAFREEGLLLTTTNDDDDDMEFPNSSLLRELNIRECNALKCIPDVRGFTSLQRLEIWQCRELETIPKGFLSSLVALESLRVSGFDRLKGTIELSPRLKHLREVQIHRCPNFEGLEISSSSSSSSSSTEQQLQQQQQQLVLFPNYHTLEIMHCHAISSIDVGGFASLRELAIKYCGGLQALEGLPFLTALKKLEIGPFSEDLDCFPLLLLGGDDDDNGEVMTLNPPLLPSLRELTISGWPALQSLPRQLHHLTMLKSLFISDFPNLSALPEWLGNLASLESLEIWECENLTYLPSKEQMQRLTLLKELRIFYCPRLEERFCSDVSEWPKISHIPYVNITGNIMKRTFTGQNFHL</sequence>
<evidence type="ECO:0000313" key="5">
    <source>
        <dbReference type="Proteomes" id="UP001417504"/>
    </source>
</evidence>
<dbReference type="Pfam" id="PF23247">
    <property type="entry name" value="LRR_RPS2"/>
    <property type="match status" value="1"/>
</dbReference>
<accession>A0AAP0JD25</accession>
<gene>
    <name evidence="4" type="ORF">Sjap_011199</name>
</gene>
<dbReference type="InterPro" id="IPR057135">
    <property type="entry name" value="At4g27190-like_LRR"/>
</dbReference>
<dbReference type="InterPro" id="IPR032675">
    <property type="entry name" value="LRR_dom_sf"/>
</dbReference>
<keyword evidence="1" id="KW-0433">Leucine-rich repeat</keyword>
<keyword evidence="5" id="KW-1185">Reference proteome</keyword>